<evidence type="ECO:0000313" key="2">
    <source>
        <dbReference type="Proteomes" id="UP000035680"/>
    </source>
</evidence>
<protein>
    <submittedName>
        <fullName evidence="3">WS_DGAT_C domain-containing protein</fullName>
    </submittedName>
</protein>
<feature type="transmembrane region" description="Helical" evidence="1">
    <location>
        <begin position="105"/>
        <end position="128"/>
    </location>
</feature>
<reference evidence="2" key="1">
    <citation type="submission" date="2014-07" db="EMBL/GenBank/DDBJ databases">
        <authorList>
            <person name="Martin A.A"/>
            <person name="De Silva N."/>
        </authorList>
    </citation>
    <scope>NUCLEOTIDE SEQUENCE</scope>
</reference>
<proteinExistence type="predicted"/>
<name>A0A0K0FFJ3_STRVS</name>
<keyword evidence="1" id="KW-1133">Transmembrane helix</keyword>
<accession>A0A0K0FFJ3</accession>
<evidence type="ECO:0000313" key="3">
    <source>
        <dbReference type="WBParaSite" id="SVE_0763600.1"/>
    </source>
</evidence>
<organism evidence="2 3">
    <name type="scientific">Strongyloides venezuelensis</name>
    <name type="common">Threadworm</name>
    <dbReference type="NCBI Taxonomy" id="75913"/>
    <lineage>
        <taxon>Eukaryota</taxon>
        <taxon>Metazoa</taxon>
        <taxon>Ecdysozoa</taxon>
        <taxon>Nematoda</taxon>
        <taxon>Chromadorea</taxon>
        <taxon>Rhabditida</taxon>
        <taxon>Tylenchina</taxon>
        <taxon>Panagrolaimomorpha</taxon>
        <taxon>Strongyloidoidea</taxon>
        <taxon>Strongyloididae</taxon>
        <taxon>Strongyloides</taxon>
    </lineage>
</organism>
<keyword evidence="1" id="KW-0472">Membrane</keyword>
<keyword evidence="2" id="KW-1185">Reference proteome</keyword>
<evidence type="ECO:0000256" key="1">
    <source>
        <dbReference type="SAM" id="Phobius"/>
    </source>
</evidence>
<dbReference type="WBParaSite" id="SVE_0763600.1">
    <property type="protein sequence ID" value="SVE_0763600.1"/>
    <property type="gene ID" value="SVE_0763600"/>
</dbReference>
<keyword evidence="1" id="KW-0812">Transmembrane</keyword>
<sequence length="251" mass="28922">MACKLIFSFALKFELLDSIKALKAVFVFSSFLSIIFLKKLSRCLNKENLLRHDKVDMQNEAVFYTLIRSFFGMSFFKHVILHYNKGRLFVFISYYFNEINRIQELMNSFSITILILSLPTLSSGFYTFNCERYNNKTCEILFTPFDDLFKNVFLPTIDGLTQLAVTFGITGYETDPKTILGQVNEDLKEVNQSTIKKFVGNLTGVTYKNPTRIELIAGYSPFFLPEHIQKSIQTGLSSIRNILSGFNYIGR</sequence>
<dbReference type="Proteomes" id="UP000035680">
    <property type="component" value="Unassembled WGS sequence"/>
</dbReference>
<dbReference type="AlphaFoldDB" id="A0A0K0FFJ3"/>
<feature type="transmembrane region" description="Helical" evidence="1">
    <location>
        <begin position="21"/>
        <end position="41"/>
    </location>
</feature>
<feature type="transmembrane region" description="Helical" evidence="1">
    <location>
        <begin position="61"/>
        <end position="84"/>
    </location>
</feature>
<reference evidence="3" key="2">
    <citation type="submission" date="2015-08" db="UniProtKB">
        <authorList>
            <consortium name="WormBaseParasite"/>
        </authorList>
    </citation>
    <scope>IDENTIFICATION</scope>
</reference>